<evidence type="ECO:0000313" key="6">
    <source>
        <dbReference type="EMBL" id="KAF2027056.1"/>
    </source>
</evidence>
<evidence type="ECO:0000256" key="4">
    <source>
        <dbReference type="ARBA" id="ARBA00022723"/>
    </source>
</evidence>
<evidence type="ECO:0000256" key="3">
    <source>
        <dbReference type="ARBA" id="ARBA00022617"/>
    </source>
</evidence>
<comment type="caution">
    <text evidence="6">The sequence shown here is derived from an EMBL/GenBank/DDBJ whole genome shotgun (WGS) entry which is preliminary data.</text>
</comment>
<organism evidence="6 7">
    <name type="scientific">Setomelanomma holmii</name>
    <dbReference type="NCBI Taxonomy" id="210430"/>
    <lineage>
        <taxon>Eukaryota</taxon>
        <taxon>Fungi</taxon>
        <taxon>Dikarya</taxon>
        <taxon>Ascomycota</taxon>
        <taxon>Pezizomycotina</taxon>
        <taxon>Dothideomycetes</taxon>
        <taxon>Pleosporomycetidae</taxon>
        <taxon>Pleosporales</taxon>
        <taxon>Pleosporineae</taxon>
        <taxon>Phaeosphaeriaceae</taxon>
        <taxon>Setomelanomma</taxon>
    </lineage>
</organism>
<evidence type="ECO:0000313" key="7">
    <source>
        <dbReference type="Proteomes" id="UP000799777"/>
    </source>
</evidence>
<keyword evidence="3" id="KW-0349">Heme</keyword>
<protein>
    <submittedName>
        <fullName evidence="6">Cytochrome P450</fullName>
    </submittedName>
</protein>
<dbReference type="GO" id="GO:0016705">
    <property type="term" value="F:oxidoreductase activity, acting on paired donors, with incorporation or reduction of molecular oxygen"/>
    <property type="evidence" value="ECO:0007669"/>
    <property type="project" value="InterPro"/>
</dbReference>
<dbReference type="SUPFAM" id="SSF48264">
    <property type="entry name" value="Cytochrome P450"/>
    <property type="match status" value="1"/>
</dbReference>
<keyword evidence="5" id="KW-0408">Iron</keyword>
<gene>
    <name evidence="6" type="ORF">EK21DRAFT_41078</name>
</gene>
<keyword evidence="4" id="KW-0479">Metal-binding</keyword>
<proteinExistence type="inferred from homology"/>
<evidence type="ECO:0000256" key="2">
    <source>
        <dbReference type="ARBA" id="ARBA00010617"/>
    </source>
</evidence>
<evidence type="ECO:0000256" key="5">
    <source>
        <dbReference type="ARBA" id="ARBA00023004"/>
    </source>
</evidence>
<accession>A0A9P4H321</accession>
<dbReference type="PANTHER" id="PTHR24305">
    <property type="entry name" value="CYTOCHROME P450"/>
    <property type="match status" value="1"/>
</dbReference>
<keyword evidence="7" id="KW-1185">Reference proteome</keyword>
<dbReference type="AlphaFoldDB" id="A0A9P4H321"/>
<evidence type="ECO:0000256" key="1">
    <source>
        <dbReference type="ARBA" id="ARBA00001971"/>
    </source>
</evidence>
<dbReference type="GO" id="GO:0005506">
    <property type="term" value="F:iron ion binding"/>
    <property type="evidence" value="ECO:0007669"/>
    <property type="project" value="InterPro"/>
</dbReference>
<dbReference type="InterPro" id="IPR036396">
    <property type="entry name" value="Cyt_P450_sf"/>
</dbReference>
<sequence length="173" mass="20091">YSVWSHPLAKNPGPLLARATDVRYWYHWFRGQLPFYAERVHQRYGPIVRLGPTRISFIEPKAWRDLHGHKRTSKTLQVMKDPAMYVNSPHLTEHSLLSEFDDAKHGTLRKIFSHGFSDRALKAQEHLIKAHVDKLVSNIHREAPQGNRIDLIKYFNCATFDIIGEFSFGESRG</sequence>
<feature type="non-terminal residue" evidence="6">
    <location>
        <position position="173"/>
    </location>
</feature>
<dbReference type="InterPro" id="IPR050121">
    <property type="entry name" value="Cytochrome_P450_monoxygenase"/>
</dbReference>
<dbReference type="InterPro" id="IPR001128">
    <property type="entry name" value="Cyt_P450"/>
</dbReference>
<comment type="similarity">
    <text evidence="2">Belongs to the cytochrome P450 family.</text>
</comment>
<reference evidence="6" key="1">
    <citation type="journal article" date="2020" name="Stud. Mycol.">
        <title>101 Dothideomycetes genomes: a test case for predicting lifestyles and emergence of pathogens.</title>
        <authorList>
            <person name="Haridas S."/>
            <person name="Albert R."/>
            <person name="Binder M."/>
            <person name="Bloem J."/>
            <person name="Labutti K."/>
            <person name="Salamov A."/>
            <person name="Andreopoulos B."/>
            <person name="Baker S."/>
            <person name="Barry K."/>
            <person name="Bills G."/>
            <person name="Bluhm B."/>
            <person name="Cannon C."/>
            <person name="Castanera R."/>
            <person name="Culley D."/>
            <person name="Daum C."/>
            <person name="Ezra D."/>
            <person name="Gonzalez J."/>
            <person name="Henrissat B."/>
            <person name="Kuo A."/>
            <person name="Liang C."/>
            <person name="Lipzen A."/>
            <person name="Lutzoni F."/>
            <person name="Magnuson J."/>
            <person name="Mondo S."/>
            <person name="Nolan M."/>
            <person name="Ohm R."/>
            <person name="Pangilinan J."/>
            <person name="Park H.-J."/>
            <person name="Ramirez L."/>
            <person name="Alfaro M."/>
            <person name="Sun H."/>
            <person name="Tritt A."/>
            <person name="Yoshinaga Y."/>
            <person name="Zwiers L.-H."/>
            <person name="Turgeon B."/>
            <person name="Goodwin S."/>
            <person name="Spatafora J."/>
            <person name="Crous P."/>
            <person name="Grigoriev I."/>
        </authorList>
    </citation>
    <scope>NUCLEOTIDE SEQUENCE</scope>
    <source>
        <strain evidence="6">CBS 110217</strain>
    </source>
</reference>
<dbReference type="PANTHER" id="PTHR24305:SF210">
    <property type="entry name" value="CYTOCHROME P450 MONOOXYGENASE ASQL-RELATED"/>
    <property type="match status" value="1"/>
</dbReference>
<dbReference type="GO" id="GO:0004497">
    <property type="term" value="F:monooxygenase activity"/>
    <property type="evidence" value="ECO:0007669"/>
    <property type="project" value="InterPro"/>
</dbReference>
<dbReference type="Proteomes" id="UP000799777">
    <property type="component" value="Unassembled WGS sequence"/>
</dbReference>
<dbReference type="EMBL" id="ML978232">
    <property type="protein sequence ID" value="KAF2027056.1"/>
    <property type="molecule type" value="Genomic_DNA"/>
</dbReference>
<dbReference type="OrthoDB" id="1470350at2759"/>
<dbReference type="GO" id="GO:0020037">
    <property type="term" value="F:heme binding"/>
    <property type="evidence" value="ECO:0007669"/>
    <property type="project" value="InterPro"/>
</dbReference>
<name>A0A9P4H321_9PLEO</name>
<feature type="non-terminal residue" evidence="6">
    <location>
        <position position="1"/>
    </location>
</feature>
<dbReference type="Pfam" id="PF00067">
    <property type="entry name" value="p450"/>
    <property type="match status" value="1"/>
</dbReference>
<comment type="cofactor">
    <cofactor evidence="1">
        <name>heme</name>
        <dbReference type="ChEBI" id="CHEBI:30413"/>
    </cofactor>
</comment>
<dbReference type="Gene3D" id="1.10.630.10">
    <property type="entry name" value="Cytochrome P450"/>
    <property type="match status" value="1"/>
</dbReference>